<evidence type="ECO:0000313" key="1">
    <source>
        <dbReference type="EMBL" id="GAI57923.1"/>
    </source>
</evidence>
<protein>
    <submittedName>
        <fullName evidence="1">Uncharacterized protein</fullName>
    </submittedName>
</protein>
<dbReference type="EMBL" id="BARV01036909">
    <property type="protein sequence ID" value="GAI57923.1"/>
    <property type="molecule type" value="Genomic_DNA"/>
</dbReference>
<name>X1PPY8_9ZZZZ</name>
<feature type="non-terminal residue" evidence="1">
    <location>
        <position position="59"/>
    </location>
</feature>
<proteinExistence type="predicted"/>
<dbReference type="AlphaFoldDB" id="X1PPY8"/>
<accession>X1PPY8</accession>
<dbReference type="InterPro" id="IPR043502">
    <property type="entry name" value="DNA/RNA_pol_sf"/>
</dbReference>
<sequence length="59" mass="7091">MVDIYHPYRKIVEDLYRRKTDLKGKDDMGYNFVKIMLNGFYGKMVQNHQATRRHAQGWG</sequence>
<organism evidence="1">
    <name type="scientific">marine sediment metagenome</name>
    <dbReference type="NCBI Taxonomy" id="412755"/>
    <lineage>
        <taxon>unclassified sequences</taxon>
        <taxon>metagenomes</taxon>
        <taxon>ecological metagenomes</taxon>
    </lineage>
</organism>
<comment type="caution">
    <text evidence="1">The sequence shown here is derived from an EMBL/GenBank/DDBJ whole genome shotgun (WGS) entry which is preliminary data.</text>
</comment>
<gene>
    <name evidence="1" type="ORF">S06H3_57225</name>
</gene>
<dbReference type="SUPFAM" id="SSF56672">
    <property type="entry name" value="DNA/RNA polymerases"/>
    <property type="match status" value="1"/>
</dbReference>
<reference evidence="1" key="1">
    <citation type="journal article" date="2014" name="Front. Microbiol.">
        <title>High frequency of phylogenetically diverse reductive dehalogenase-homologous genes in deep subseafloor sedimentary metagenomes.</title>
        <authorList>
            <person name="Kawai M."/>
            <person name="Futagami T."/>
            <person name="Toyoda A."/>
            <person name="Takaki Y."/>
            <person name="Nishi S."/>
            <person name="Hori S."/>
            <person name="Arai W."/>
            <person name="Tsubouchi T."/>
            <person name="Morono Y."/>
            <person name="Uchiyama I."/>
            <person name="Ito T."/>
            <person name="Fujiyama A."/>
            <person name="Inagaki F."/>
            <person name="Takami H."/>
        </authorList>
    </citation>
    <scope>NUCLEOTIDE SEQUENCE</scope>
    <source>
        <strain evidence="1">Expedition CK06-06</strain>
    </source>
</reference>